<protein>
    <recommendedName>
        <fullName evidence="4 10">Phosphate propanoyltransferase</fullName>
        <ecNumber evidence="3 10">2.3.1.222</ecNumber>
    </recommendedName>
</protein>
<comment type="function">
    <text evidence="10">Involved in 1,2-propanediol (1,2-PD) degradation by catalyzing the conversion of propanoyl-CoA to propanoyl-phosphate.</text>
</comment>
<dbReference type="PANTHER" id="PTHR39453:SF1">
    <property type="entry name" value="PHOSPHATE PROPANOYLTRANSFERASE"/>
    <property type="match status" value="1"/>
</dbReference>
<comment type="catalytic activity">
    <reaction evidence="9 10">
        <text>propanoyl-CoA + phosphate = propanoyl phosphate + CoA</text>
        <dbReference type="Rhea" id="RHEA:28046"/>
        <dbReference type="ChEBI" id="CHEBI:43474"/>
        <dbReference type="ChEBI" id="CHEBI:57287"/>
        <dbReference type="ChEBI" id="CHEBI:57392"/>
        <dbReference type="ChEBI" id="CHEBI:58933"/>
        <dbReference type="EC" id="2.3.1.222"/>
    </reaction>
</comment>
<evidence type="ECO:0000256" key="9">
    <source>
        <dbReference type="ARBA" id="ARBA00047589"/>
    </source>
</evidence>
<reference evidence="11 12" key="1">
    <citation type="submission" date="2019-08" db="EMBL/GenBank/DDBJ databases">
        <title>In-depth cultivation of the pig gut microbiome towards novel bacterial diversity and tailored functional studies.</title>
        <authorList>
            <person name="Wylensek D."/>
            <person name="Hitch T.C.A."/>
            <person name="Clavel T."/>
        </authorList>
    </citation>
    <scope>NUCLEOTIDE SEQUENCE [LARGE SCALE GENOMIC DNA]</scope>
    <source>
        <strain evidence="11 12">WCA-693-APC-MOT-I</strain>
    </source>
</reference>
<dbReference type="AlphaFoldDB" id="A0A6L5Y1C6"/>
<keyword evidence="6" id="KW-0479">Metal-binding</keyword>
<gene>
    <name evidence="11" type="primary">pduL</name>
    <name evidence="11" type="ORF">FYJ58_13995</name>
</gene>
<proteinExistence type="inferred from homology"/>
<comment type="caution">
    <text evidence="11">The sequence shown here is derived from an EMBL/GenBank/DDBJ whole genome shotgun (WGS) entry which is preliminary data.</text>
</comment>
<evidence type="ECO:0000256" key="1">
    <source>
        <dbReference type="ARBA" id="ARBA00001947"/>
    </source>
</evidence>
<evidence type="ECO:0000256" key="8">
    <source>
        <dbReference type="ARBA" id="ARBA00023315"/>
    </source>
</evidence>
<dbReference type="GO" id="GO:0016747">
    <property type="term" value="F:acyltransferase activity, transferring groups other than amino-acyl groups"/>
    <property type="evidence" value="ECO:0007669"/>
    <property type="project" value="InterPro"/>
</dbReference>
<accession>A0A6L5Y1C6</accession>
<sequence>MEQLVLAVTEAVKNAGLVQVEVSARHVHLSEQDFEVLFGQGKTLTPKRELSQIGQYLSEERVTLIGPKGEKKNVAVLGPLRKDTQIELSKSDCVMLGINAPVRESGDIKGSAPITIVGPVGTLQLDEGVIIAHKHVHVPEKVAKELGYQDKERVSVELFTERPVIYKDVILRVSDKFRFRMHIDFDEANAAGVSGFTLGKIIK</sequence>
<dbReference type="PIRSF" id="PIRSF010130">
    <property type="entry name" value="PduL"/>
    <property type="match status" value="1"/>
</dbReference>
<comment type="cofactor">
    <cofactor evidence="1">
        <name>Zn(2+)</name>
        <dbReference type="ChEBI" id="CHEBI:29105"/>
    </cofactor>
</comment>
<keyword evidence="12" id="KW-1185">Reference proteome</keyword>
<dbReference type="EC" id="2.3.1.222" evidence="3 10"/>
<organism evidence="11 12">
    <name type="scientific">Velocimicrobium porci</name>
    <dbReference type="NCBI Taxonomy" id="2606634"/>
    <lineage>
        <taxon>Bacteria</taxon>
        <taxon>Bacillati</taxon>
        <taxon>Bacillota</taxon>
        <taxon>Clostridia</taxon>
        <taxon>Lachnospirales</taxon>
        <taxon>Lachnospiraceae</taxon>
        <taxon>Velocimicrobium</taxon>
    </lineage>
</organism>
<dbReference type="Proteomes" id="UP000482209">
    <property type="component" value="Unassembled WGS sequence"/>
</dbReference>
<evidence type="ECO:0000256" key="6">
    <source>
        <dbReference type="ARBA" id="ARBA00022723"/>
    </source>
</evidence>
<evidence type="ECO:0000256" key="7">
    <source>
        <dbReference type="ARBA" id="ARBA00022833"/>
    </source>
</evidence>
<dbReference type="GO" id="GO:0046872">
    <property type="term" value="F:metal ion binding"/>
    <property type="evidence" value="ECO:0007669"/>
    <property type="project" value="UniProtKB-KW"/>
</dbReference>
<evidence type="ECO:0000256" key="2">
    <source>
        <dbReference type="ARBA" id="ARBA00007342"/>
    </source>
</evidence>
<comment type="pathway">
    <text evidence="10">Polyol metabolism; 1,2-propanediol degradation.</text>
</comment>
<dbReference type="InterPro" id="IPR008300">
    <property type="entry name" value="PTAC"/>
</dbReference>
<keyword evidence="5 10" id="KW-0808">Transferase</keyword>
<evidence type="ECO:0000256" key="3">
    <source>
        <dbReference type="ARBA" id="ARBA00012206"/>
    </source>
</evidence>
<evidence type="ECO:0000256" key="4">
    <source>
        <dbReference type="ARBA" id="ARBA00020837"/>
    </source>
</evidence>
<evidence type="ECO:0000313" key="12">
    <source>
        <dbReference type="Proteomes" id="UP000482209"/>
    </source>
</evidence>
<dbReference type="PANTHER" id="PTHR39453">
    <property type="entry name" value="PHOSPHATE PROPANOYLTRANSFERASE"/>
    <property type="match status" value="1"/>
</dbReference>
<evidence type="ECO:0000313" key="11">
    <source>
        <dbReference type="EMBL" id="MSS64966.1"/>
    </source>
</evidence>
<dbReference type="Pfam" id="PF06130">
    <property type="entry name" value="PTAC"/>
    <property type="match status" value="1"/>
</dbReference>
<evidence type="ECO:0000256" key="10">
    <source>
        <dbReference type="PIRNR" id="PIRNR010130"/>
    </source>
</evidence>
<dbReference type="NCBIfam" id="NF011652">
    <property type="entry name" value="PRK15070.1"/>
    <property type="match status" value="1"/>
</dbReference>
<keyword evidence="7" id="KW-0862">Zinc</keyword>
<name>A0A6L5Y1C6_9FIRM</name>
<keyword evidence="8 10" id="KW-0012">Acyltransferase</keyword>
<dbReference type="RefSeq" id="WP_154520324.1">
    <property type="nucleotide sequence ID" value="NZ_VUMT01000041.1"/>
</dbReference>
<dbReference type="EMBL" id="VUMT01000041">
    <property type="protein sequence ID" value="MSS64966.1"/>
    <property type="molecule type" value="Genomic_DNA"/>
</dbReference>
<dbReference type="GO" id="GO:0051144">
    <property type="term" value="P:1,2-propanediol catabolic process"/>
    <property type="evidence" value="ECO:0007669"/>
    <property type="project" value="UniProtKB-UniPathway"/>
</dbReference>
<dbReference type="UniPathway" id="UPA00621"/>
<comment type="similarity">
    <text evidence="2 10">Belongs to the PduL family.</text>
</comment>
<evidence type="ECO:0000256" key="5">
    <source>
        <dbReference type="ARBA" id="ARBA00022679"/>
    </source>
</evidence>